<organism evidence="11 12">
    <name type="scientific">Megaselia scalaris</name>
    <name type="common">Humpbacked fly</name>
    <name type="synonym">Phora scalaris</name>
    <dbReference type="NCBI Taxonomy" id="36166"/>
    <lineage>
        <taxon>Eukaryota</taxon>
        <taxon>Metazoa</taxon>
        <taxon>Ecdysozoa</taxon>
        <taxon>Arthropoda</taxon>
        <taxon>Hexapoda</taxon>
        <taxon>Insecta</taxon>
        <taxon>Pterygota</taxon>
        <taxon>Neoptera</taxon>
        <taxon>Endopterygota</taxon>
        <taxon>Diptera</taxon>
        <taxon>Brachycera</taxon>
        <taxon>Muscomorpha</taxon>
        <taxon>Platypezoidea</taxon>
        <taxon>Phoridae</taxon>
        <taxon>Megaseliini</taxon>
        <taxon>Megaselia</taxon>
    </lineage>
</organism>
<dbReference type="EMBL" id="CAQQ02183130">
    <property type="status" value="NOT_ANNOTATED_CDS"/>
    <property type="molecule type" value="Genomic_DNA"/>
</dbReference>
<keyword evidence="2" id="KW-0479">Metal-binding</keyword>
<sequence length="306" mass="34939">MSARQWYDDNNRVGSTAYGTCFIPNNYERQPIFKTCGLNTDPFYCFDNNAAISQRYYPSVYGNGSDTAPNGPMCLSDFNSNINSFSENKSLGNTNHWYYSNYANEVQLSNNNITKHEINNQFLSDNIKISSKDCSSQKKLKPKAEGRECVNCGATSTPLWRRDGAGHYLCNACGLYYKINGQNRPLVKPKRKTTIQSVSKRVGTFCANCKTSTTTLWRRNTSGESVCNACGLYYKLHNVERPLTMKKDGIQTRNRKLKTKIKKFDSENSYMPNKFVIENIFHKSFQNHSFSTPIIQSGYYSNMMVY</sequence>
<dbReference type="Gene3D" id="3.30.50.10">
    <property type="entry name" value="Erythroid Transcription Factor GATA-1, subunit A"/>
    <property type="match status" value="2"/>
</dbReference>
<dbReference type="FunFam" id="3.30.50.10:FF:000036">
    <property type="entry name" value="Endothelial transcription factor GATA-2"/>
    <property type="match status" value="1"/>
</dbReference>
<evidence type="ECO:0000256" key="1">
    <source>
        <dbReference type="ARBA" id="ARBA00004123"/>
    </source>
</evidence>
<dbReference type="InterPro" id="IPR000679">
    <property type="entry name" value="Znf_GATA"/>
</dbReference>
<accession>T1GI06</accession>
<dbReference type="GO" id="GO:0008270">
    <property type="term" value="F:zinc ion binding"/>
    <property type="evidence" value="ECO:0007669"/>
    <property type="project" value="UniProtKB-KW"/>
</dbReference>
<evidence type="ECO:0000313" key="12">
    <source>
        <dbReference type="Proteomes" id="UP000015102"/>
    </source>
</evidence>
<dbReference type="PRINTS" id="PR00619">
    <property type="entry name" value="GATAZNFINGER"/>
</dbReference>
<evidence type="ECO:0000256" key="8">
    <source>
        <dbReference type="ARBA" id="ARBA00023242"/>
    </source>
</evidence>
<dbReference type="GO" id="GO:0000122">
    <property type="term" value="P:negative regulation of transcription by RNA polymerase II"/>
    <property type="evidence" value="ECO:0007669"/>
    <property type="project" value="TreeGrafter"/>
</dbReference>
<evidence type="ECO:0000256" key="2">
    <source>
        <dbReference type="ARBA" id="ARBA00022723"/>
    </source>
</evidence>
<evidence type="ECO:0000256" key="7">
    <source>
        <dbReference type="ARBA" id="ARBA00023163"/>
    </source>
</evidence>
<dbReference type="EMBL" id="CAQQ02183129">
    <property type="status" value="NOT_ANNOTATED_CDS"/>
    <property type="molecule type" value="Genomic_DNA"/>
</dbReference>
<dbReference type="GO" id="GO:0045165">
    <property type="term" value="P:cell fate commitment"/>
    <property type="evidence" value="ECO:0007669"/>
    <property type="project" value="TreeGrafter"/>
</dbReference>
<dbReference type="SMART" id="SM00401">
    <property type="entry name" value="ZnF_GATA"/>
    <property type="match status" value="2"/>
</dbReference>
<dbReference type="Pfam" id="PF00320">
    <property type="entry name" value="GATA"/>
    <property type="match status" value="2"/>
</dbReference>
<keyword evidence="5" id="KW-0805">Transcription regulation</keyword>
<dbReference type="GO" id="GO:0000978">
    <property type="term" value="F:RNA polymerase II cis-regulatory region sequence-specific DNA binding"/>
    <property type="evidence" value="ECO:0007669"/>
    <property type="project" value="TreeGrafter"/>
</dbReference>
<dbReference type="EnsemblMetazoa" id="MESCA003073-RA">
    <property type="protein sequence ID" value="MESCA003073-PA"/>
    <property type="gene ID" value="MESCA003073"/>
</dbReference>
<keyword evidence="6" id="KW-0238">DNA-binding</keyword>
<keyword evidence="4" id="KW-0862">Zinc</keyword>
<dbReference type="PROSITE" id="PS50114">
    <property type="entry name" value="GATA_ZN_FINGER_2"/>
    <property type="match status" value="2"/>
</dbReference>
<evidence type="ECO:0000256" key="3">
    <source>
        <dbReference type="ARBA" id="ARBA00022771"/>
    </source>
</evidence>
<dbReference type="FunFam" id="3.30.50.10:FF:000032">
    <property type="entry name" value="Transcription factor GATA-3"/>
    <property type="match status" value="1"/>
</dbReference>
<keyword evidence="8" id="KW-0539">Nucleus</keyword>
<feature type="domain" description="GATA-type" evidence="10">
    <location>
        <begin position="143"/>
        <end position="201"/>
    </location>
</feature>
<dbReference type="HOGENOM" id="CLU_909976_0_0_1"/>
<dbReference type="CDD" id="cd00202">
    <property type="entry name" value="ZnF_GATA"/>
    <property type="match status" value="2"/>
</dbReference>
<dbReference type="AlphaFoldDB" id="T1GI06"/>
<reference evidence="12" key="1">
    <citation type="submission" date="2013-02" db="EMBL/GenBank/DDBJ databases">
        <authorList>
            <person name="Hughes D."/>
        </authorList>
    </citation>
    <scope>NUCLEOTIDE SEQUENCE</scope>
    <source>
        <strain>Durham</strain>
        <strain evidence="12">NC isolate 2 -- Noor lab</strain>
    </source>
</reference>
<dbReference type="Proteomes" id="UP000015102">
    <property type="component" value="Unassembled WGS sequence"/>
</dbReference>
<evidence type="ECO:0000256" key="6">
    <source>
        <dbReference type="ARBA" id="ARBA00023125"/>
    </source>
</evidence>
<dbReference type="STRING" id="36166.T1GI06"/>
<evidence type="ECO:0000256" key="5">
    <source>
        <dbReference type="ARBA" id="ARBA00023015"/>
    </source>
</evidence>
<dbReference type="SUPFAM" id="SSF57716">
    <property type="entry name" value="Glucocorticoid receptor-like (DNA-binding domain)"/>
    <property type="match status" value="2"/>
</dbReference>
<dbReference type="GO" id="GO:0000981">
    <property type="term" value="F:DNA-binding transcription factor activity, RNA polymerase II-specific"/>
    <property type="evidence" value="ECO:0007669"/>
    <property type="project" value="TreeGrafter"/>
</dbReference>
<feature type="domain" description="GATA-type" evidence="10">
    <location>
        <begin position="200"/>
        <end position="253"/>
    </location>
</feature>
<dbReference type="GO" id="GO:0005634">
    <property type="term" value="C:nucleus"/>
    <property type="evidence" value="ECO:0007669"/>
    <property type="project" value="UniProtKB-SubCell"/>
</dbReference>
<dbReference type="InterPro" id="IPR013088">
    <property type="entry name" value="Znf_NHR/GATA"/>
</dbReference>
<reference evidence="11" key="2">
    <citation type="submission" date="2015-06" db="UniProtKB">
        <authorList>
            <consortium name="EnsemblMetazoa"/>
        </authorList>
    </citation>
    <scope>IDENTIFICATION</scope>
</reference>
<evidence type="ECO:0000256" key="4">
    <source>
        <dbReference type="ARBA" id="ARBA00022833"/>
    </source>
</evidence>
<evidence type="ECO:0000313" key="11">
    <source>
        <dbReference type="EnsemblMetazoa" id="MESCA003073-PA"/>
    </source>
</evidence>
<dbReference type="PANTHER" id="PTHR10071:SF281">
    <property type="entry name" value="BOX A-BINDING FACTOR-RELATED"/>
    <property type="match status" value="1"/>
</dbReference>
<dbReference type="PANTHER" id="PTHR10071">
    <property type="entry name" value="TRANSCRIPTION FACTOR GATA FAMILY MEMBER"/>
    <property type="match status" value="1"/>
</dbReference>
<protein>
    <recommendedName>
        <fullName evidence="10">GATA-type domain-containing protein</fullName>
    </recommendedName>
</protein>
<evidence type="ECO:0000256" key="9">
    <source>
        <dbReference type="PROSITE-ProRule" id="PRU00094"/>
    </source>
</evidence>
<keyword evidence="12" id="KW-1185">Reference proteome</keyword>
<keyword evidence="7" id="KW-0804">Transcription</keyword>
<name>T1GI06_MEGSC</name>
<proteinExistence type="predicted"/>
<dbReference type="InterPro" id="IPR039355">
    <property type="entry name" value="Transcription_factor_GATA"/>
</dbReference>
<keyword evidence="3 9" id="KW-0863">Zinc-finger</keyword>
<evidence type="ECO:0000259" key="10">
    <source>
        <dbReference type="PROSITE" id="PS50114"/>
    </source>
</evidence>
<dbReference type="PROSITE" id="PS00344">
    <property type="entry name" value="GATA_ZN_FINGER_1"/>
    <property type="match status" value="2"/>
</dbReference>
<comment type="subcellular location">
    <subcellularLocation>
        <location evidence="1">Nucleus</location>
    </subcellularLocation>
</comment>
<dbReference type="GO" id="GO:0045944">
    <property type="term" value="P:positive regulation of transcription by RNA polymerase II"/>
    <property type="evidence" value="ECO:0007669"/>
    <property type="project" value="TreeGrafter"/>
</dbReference>